<keyword evidence="3" id="KW-1185">Reference proteome</keyword>
<dbReference type="Proteomes" id="UP000236311">
    <property type="component" value="Unassembled WGS sequence"/>
</dbReference>
<keyword evidence="2" id="KW-0489">Methyltransferase</keyword>
<evidence type="ECO:0000259" key="1">
    <source>
        <dbReference type="Pfam" id="PF08241"/>
    </source>
</evidence>
<feature type="domain" description="Methyltransferase type 11" evidence="1">
    <location>
        <begin position="16"/>
        <end position="104"/>
    </location>
</feature>
<dbReference type="CDD" id="cd02440">
    <property type="entry name" value="AdoMet_MTases"/>
    <property type="match status" value="1"/>
</dbReference>
<dbReference type="InterPro" id="IPR029063">
    <property type="entry name" value="SAM-dependent_MTases_sf"/>
</dbReference>
<proteinExistence type="predicted"/>
<protein>
    <submittedName>
        <fullName evidence="2">Ubiquinone/menaquinone biosynthesis methyltransferase</fullName>
    </submittedName>
</protein>
<dbReference type="GO" id="GO:0032259">
    <property type="term" value="P:methylation"/>
    <property type="evidence" value="ECO:0007669"/>
    <property type="project" value="UniProtKB-KW"/>
</dbReference>
<dbReference type="Gene3D" id="3.40.50.150">
    <property type="entry name" value="Vaccinia Virus protein VP39"/>
    <property type="match status" value="1"/>
</dbReference>
<keyword evidence="2" id="KW-0808">Transferase</keyword>
<dbReference type="PANTHER" id="PTHR42912">
    <property type="entry name" value="METHYLTRANSFERASE"/>
    <property type="match status" value="1"/>
</dbReference>
<dbReference type="GO" id="GO:0008757">
    <property type="term" value="F:S-adenosylmethionine-dependent methyltransferase activity"/>
    <property type="evidence" value="ECO:0007669"/>
    <property type="project" value="InterPro"/>
</dbReference>
<sequence length="175" mass="19628">MGMKIELVQEIEGSILDIGGGGEGILGRLYGSQVTAIDNCQEELDEAPGGYEKMLMDGTALTFEDNRFCNVTFFYTLMYMQREEQRQALREAARVLRPGGRLYIWDAEILSAYPEPFCAELDISLPGEQIHTTYGVVKMDTQDRASIEEMCVAAGLLAVDTRAQAGHFYLHFRKK</sequence>
<organism evidence="2 3">
    <name type="scientific">Acetatifactor muris</name>
    <dbReference type="NCBI Taxonomy" id="879566"/>
    <lineage>
        <taxon>Bacteria</taxon>
        <taxon>Bacillati</taxon>
        <taxon>Bacillota</taxon>
        <taxon>Clostridia</taxon>
        <taxon>Lachnospirales</taxon>
        <taxon>Lachnospiraceae</taxon>
        <taxon>Acetatifactor</taxon>
    </lineage>
</organism>
<dbReference type="OrthoDB" id="5522265at2"/>
<keyword evidence="2" id="KW-0830">Ubiquinone</keyword>
<dbReference type="EMBL" id="OFSM01000009">
    <property type="protein sequence ID" value="SOY29387.1"/>
    <property type="molecule type" value="Genomic_DNA"/>
</dbReference>
<accession>A0A2K4ZFZ5</accession>
<dbReference type="InterPro" id="IPR013216">
    <property type="entry name" value="Methyltransf_11"/>
</dbReference>
<dbReference type="SUPFAM" id="SSF53335">
    <property type="entry name" value="S-adenosyl-L-methionine-dependent methyltransferases"/>
    <property type="match status" value="1"/>
</dbReference>
<evidence type="ECO:0000313" key="3">
    <source>
        <dbReference type="Proteomes" id="UP000236311"/>
    </source>
</evidence>
<dbReference type="RefSeq" id="WP_103239483.1">
    <property type="nucleotide sequence ID" value="NZ_JANJZD010000009.1"/>
</dbReference>
<dbReference type="InterPro" id="IPR050508">
    <property type="entry name" value="Methyltransf_Superfamily"/>
</dbReference>
<name>A0A2K4ZFZ5_9FIRM</name>
<gene>
    <name evidence="2" type="ORF">AMURIS_02102</name>
</gene>
<dbReference type="Pfam" id="PF08241">
    <property type="entry name" value="Methyltransf_11"/>
    <property type="match status" value="1"/>
</dbReference>
<reference evidence="2 3" key="1">
    <citation type="submission" date="2018-01" db="EMBL/GenBank/DDBJ databases">
        <authorList>
            <person name="Gaut B.S."/>
            <person name="Morton B.R."/>
            <person name="Clegg M.T."/>
            <person name="Duvall M.R."/>
        </authorList>
    </citation>
    <scope>NUCLEOTIDE SEQUENCE [LARGE SCALE GENOMIC DNA]</scope>
    <source>
        <strain evidence="2">GP69</strain>
    </source>
</reference>
<dbReference type="AlphaFoldDB" id="A0A2K4ZFZ5"/>
<evidence type="ECO:0000313" key="2">
    <source>
        <dbReference type="EMBL" id="SOY29387.1"/>
    </source>
</evidence>